<dbReference type="GO" id="GO:0043565">
    <property type="term" value="F:sequence-specific DNA binding"/>
    <property type="evidence" value="ECO:0007669"/>
    <property type="project" value="TreeGrafter"/>
</dbReference>
<name>A0A8J3E3L6_9PROT</name>
<dbReference type="InterPro" id="IPR005119">
    <property type="entry name" value="LysR_subst-bd"/>
</dbReference>
<keyword evidence="2" id="KW-0805">Transcription regulation</keyword>
<evidence type="ECO:0000313" key="7">
    <source>
        <dbReference type="Proteomes" id="UP000646365"/>
    </source>
</evidence>
<keyword evidence="3 6" id="KW-0238">DNA-binding</keyword>
<dbReference type="PANTHER" id="PTHR30537">
    <property type="entry name" value="HTH-TYPE TRANSCRIPTIONAL REGULATOR"/>
    <property type="match status" value="1"/>
</dbReference>
<evidence type="ECO:0000256" key="2">
    <source>
        <dbReference type="ARBA" id="ARBA00023015"/>
    </source>
</evidence>
<accession>A0A8J3E3L6</accession>
<keyword evidence="4" id="KW-0804">Transcription</keyword>
<dbReference type="InterPro" id="IPR036390">
    <property type="entry name" value="WH_DNA-bd_sf"/>
</dbReference>
<dbReference type="GO" id="GO:0006351">
    <property type="term" value="P:DNA-templated transcription"/>
    <property type="evidence" value="ECO:0007669"/>
    <property type="project" value="TreeGrafter"/>
</dbReference>
<reference evidence="6" key="1">
    <citation type="journal article" date="2014" name="Int. J. Syst. Evol. Microbiol.">
        <title>Complete genome sequence of Corynebacterium casei LMG S-19264T (=DSM 44701T), isolated from a smear-ripened cheese.</title>
        <authorList>
            <consortium name="US DOE Joint Genome Institute (JGI-PGF)"/>
            <person name="Walter F."/>
            <person name="Albersmeier A."/>
            <person name="Kalinowski J."/>
            <person name="Ruckert C."/>
        </authorList>
    </citation>
    <scope>NUCLEOTIDE SEQUENCE</scope>
    <source>
        <strain evidence="6">CGMCC 1.15725</strain>
    </source>
</reference>
<keyword evidence="7" id="KW-1185">Reference proteome</keyword>
<reference evidence="6" key="2">
    <citation type="submission" date="2020-09" db="EMBL/GenBank/DDBJ databases">
        <authorList>
            <person name="Sun Q."/>
            <person name="Zhou Y."/>
        </authorList>
    </citation>
    <scope>NUCLEOTIDE SEQUENCE</scope>
    <source>
        <strain evidence="6">CGMCC 1.15725</strain>
    </source>
</reference>
<dbReference type="Pfam" id="PF03466">
    <property type="entry name" value="LysR_substrate"/>
    <property type="match status" value="1"/>
</dbReference>
<dbReference type="PRINTS" id="PR00039">
    <property type="entry name" value="HTHLYSR"/>
</dbReference>
<evidence type="ECO:0000256" key="4">
    <source>
        <dbReference type="ARBA" id="ARBA00023163"/>
    </source>
</evidence>
<dbReference type="InterPro" id="IPR036388">
    <property type="entry name" value="WH-like_DNA-bd_sf"/>
</dbReference>
<dbReference type="Proteomes" id="UP000646365">
    <property type="component" value="Unassembled WGS sequence"/>
</dbReference>
<dbReference type="PANTHER" id="PTHR30537:SF74">
    <property type="entry name" value="HTH-TYPE TRANSCRIPTIONAL REGULATOR TRPI"/>
    <property type="match status" value="1"/>
</dbReference>
<dbReference type="SUPFAM" id="SSF53850">
    <property type="entry name" value="Periplasmic binding protein-like II"/>
    <property type="match status" value="1"/>
</dbReference>
<protein>
    <submittedName>
        <fullName evidence="6">DNA-binding transcriptional activator GcvA</fullName>
    </submittedName>
</protein>
<dbReference type="AlphaFoldDB" id="A0A8J3E3L6"/>
<dbReference type="Gene3D" id="3.40.190.10">
    <property type="entry name" value="Periplasmic binding protein-like II"/>
    <property type="match status" value="2"/>
</dbReference>
<sequence length="302" mass="32488">MRLSLDKLKAMATRPLPSLTALKAFEAAAAHSSVTRAAEALGVTPGAVSQQIRELERDLAVALFTRTPNGLVLTTAGEVLFAAARDGLDRIAAGVRQVRRTMARPLAVGAYTHFASGWLIPRWGHFLDRHPGIAIELTTTAQVEELSLDRFDAVIGVGPAAPDETAADLVITPLLPIELVPVCVPTLAGPGFDLARHRLLHSRLRPDDWRRYLDAVGLAGIDPTAGLMFESIALAIDAAAEGLGVALAIRCLIDRDLALGRVVMPLDRVRRSRRAFALMHRPALATDPAIVALRRWLIDEVG</sequence>
<dbReference type="Pfam" id="PF00126">
    <property type="entry name" value="HTH_1"/>
    <property type="match status" value="1"/>
</dbReference>
<comment type="caution">
    <text evidence="6">The sequence shown here is derived from an EMBL/GenBank/DDBJ whole genome shotgun (WGS) entry which is preliminary data.</text>
</comment>
<dbReference type="Gene3D" id="1.10.10.10">
    <property type="entry name" value="Winged helix-like DNA-binding domain superfamily/Winged helix DNA-binding domain"/>
    <property type="match status" value="1"/>
</dbReference>
<dbReference type="CDD" id="cd08432">
    <property type="entry name" value="PBP2_GcdR_TrpI_HvrB_AmpR_like"/>
    <property type="match status" value="1"/>
</dbReference>
<dbReference type="InterPro" id="IPR058163">
    <property type="entry name" value="LysR-type_TF_proteobact-type"/>
</dbReference>
<dbReference type="SUPFAM" id="SSF46785">
    <property type="entry name" value="Winged helix' DNA-binding domain"/>
    <property type="match status" value="1"/>
</dbReference>
<gene>
    <name evidence="6" type="ORF">GCM10011611_27110</name>
</gene>
<dbReference type="FunFam" id="1.10.10.10:FF:000001">
    <property type="entry name" value="LysR family transcriptional regulator"/>
    <property type="match status" value="1"/>
</dbReference>
<dbReference type="EMBL" id="BMJQ01000006">
    <property type="protein sequence ID" value="GGF19705.1"/>
    <property type="molecule type" value="Genomic_DNA"/>
</dbReference>
<evidence type="ECO:0000256" key="1">
    <source>
        <dbReference type="ARBA" id="ARBA00009437"/>
    </source>
</evidence>
<dbReference type="GO" id="GO:0003700">
    <property type="term" value="F:DNA-binding transcription factor activity"/>
    <property type="evidence" value="ECO:0007669"/>
    <property type="project" value="InterPro"/>
</dbReference>
<evidence type="ECO:0000256" key="3">
    <source>
        <dbReference type="ARBA" id="ARBA00023125"/>
    </source>
</evidence>
<proteinExistence type="inferred from homology"/>
<dbReference type="PROSITE" id="PS50931">
    <property type="entry name" value="HTH_LYSR"/>
    <property type="match status" value="1"/>
</dbReference>
<evidence type="ECO:0000313" key="6">
    <source>
        <dbReference type="EMBL" id="GGF19705.1"/>
    </source>
</evidence>
<feature type="domain" description="HTH lysR-type" evidence="5">
    <location>
        <begin position="17"/>
        <end position="74"/>
    </location>
</feature>
<comment type="similarity">
    <text evidence="1">Belongs to the LysR transcriptional regulatory family.</text>
</comment>
<evidence type="ECO:0000259" key="5">
    <source>
        <dbReference type="PROSITE" id="PS50931"/>
    </source>
</evidence>
<organism evidence="6 7">
    <name type="scientific">Aliidongia dinghuensis</name>
    <dbReference type="NCBI Taxonomy" id="1867774"/>
    <lineage>
        <taxon>Bacteria</taxon>
        <taxon>Pseudomonadati</taxon>
        <taxon>Pseudomonadota</taxon>
        <taxon>Alphaproteobacteria</taxon>
        <taxon>Rhodospirillales</taxon>
        <taxon>Dongiaceae</taxon>
        <taxon>Aliidongia</taxon>
    </lineage>
</organism>
<dbReference type="InterPro" id="IPR000847">
    <property type="entry name" value="LysR_HTH_N"/>
</dbReference>